<dbReference type="Pfam" id="PF03350">
    <property type="entry name" value="UPF0114"/>
    <property type="match status" value="1"/>
</dbReference>
<feature type="transmembrane region" description="Helical" evidence="1">
    <location>
        <begin position="84"/>
        <end position="108"/>
    </location>
</feature>
<dbReference type="EMBL" id="CAEZYF010000035">
    <property type="protein sequence ID" value="CAB4747529.1"/>
    <property type="molecule type" value="Genomic_DNA"/>
</dbReference>
<dbReference type="PANTHER" id="PTHR31721:SF4">
    <property type="entry name" value="OS06G0710300 PROTEIN"/>
    <property type="match status" value="1"/>
</dbReference>
<accession>A0A6J6TMC6</accession>
<keyword evidence="1" id="KW-0812">Transmembrane</keyword>
<gene>
    <name evidence="3" type="ORF">UFOPK2656_03329</name>
    <name evidence="4" type="ORF">UFOPK3099_02307</name>
    <name evidence="5" type="ORF">UFOPK3267_02777</name>
    <name evidence="6" type="ORF">UFOPK3651_03118</name>
    <name evidence="7" type="ORF">UFOPK3931_01677</name>
    <name evidence="2" type="ORF">UFOPK4189_03146</name>
</gene>
<evidence type="ECO:0000256" key="1">
    <source>
        <dbReference type="SAM" id="Phobius"/>
    </source>
</evidence>
<dbReference type="PANTHER" id="PTHR31721">
    <property type="entry name" value="OS06G0710300 PROTEIN"/>
    <property type="match status" value="1"/>
</dbReference>
<evidence type="ECO:0000313" key="2">
    <source>
        <dbReference type="EMBL" id="CAB4365401.1"/>
    </source>
</evidence>
<evidence type="ECO:0000313" key="6">
    <source>
        <dbReference type="EMBL" id="CAB4955097.1"/>
    </source>
</evidence>
<dbReference type="EMBL" id="CAFBMT010000029">
    <property type="protein sequence ID" value="CAB4955097.1"/>
    <property type="molecule type" value="Genomic_DNA"/>
</dbReference>
<keyword evidence="1" id="KW-0472">Membrane</keyword>
<evidence type="ECO:0000313" key="4">
    <source>
        <dbReference type="EMBL" id="CAB4833132.1"/>
    </source>
</evidence>
<organism evidence="3">
    <name type="scientific">freshwater metagenome</name>
    <dbReference type="NCBI Taxonomy" id="449393"/>
    <lineage>
        <taxon>unclassified sequences</taxon>
        <taxon>metagenomes</taxon>
        <taxon>ecological metagenomes</taxon>
    </lineage>
</organism>
<sequence>MVPRIRTVQQPDHDATVLPRRDRIARIGEAAIIFVSIPALSLFIMSIVTFIWGGVKVWKFVELLFDDGVDAPIAVVRLLQAIDVYLLGTVLLILALGFIELFVTPLRLPGWLVIKNLADLKGKLVDVIQVVAAIKFLEKLVLDNDALDVLWYGIAVSLLIGALLAVRWVGKQSH</sequence>
<dbReference type="EMBL" id="CAFBOL010000042">
    <property type="protein sequence ID" value="CAB4994152.1"/>
    <property type="molecule type" value="Genomic_DNA"/>
</dbReference>
<keyword evidence="1" id="KW-1133">Transmembrane helix</keyword>
<evidence type="ECO:0000313" key="7">
    <source>
        <dbReference type="EMBL" id="CAB4994152.1"/>
    </source>
</evidence>
<evidence type="ECO:0000313" key="3">
    <source>
        <dbReference type="EMBL" id="CAB4747529.1"/>
    </source>
</evidence>
<dbReference type="InterPro" id="IPR005134">
    <property type="entry name" value="UPF0114"/>
</dbReference>
<feature type="transmembrane region" description="Helical" evidence="1">
    <location>
        <begin position="30"/>
        <end position="55"/>
    </location>
</feature>
<name>A0A6J6TMC6_9ZZZZ</name>
<dbReference type="EMBL" id="CAFAAV010000220">
    <property type="protein sequence ID" value="CAB4833132.1"/>
    <property type="molecule type" value="Genomic_DNA"/>
</dbReference>
<protein>
    <submittedName>
        <fullName evidence="3">Unannotated protein</fullName>
    </submittedName>
</protein>
<dbReference type="AlphaFoldDB" id="A0A6J6TMC6"/>
<proteinExistence type="predicted"/>
<reference evidence="3" key="1">
    <citation type="submission" date="2020-05" db="EMBL/GenBank/DDBJ databases">
        <authorList>
            <person name="Chiriac C."/>
            <person name="Salcher M."/>
            <person name="Ghai R."/>
            <person name="Kavagutti S V."/>
        </authorList>
    </citation>
    <scope>NUCLEOTIDE SEQUENCE</scope>
</reference>
<dbReference type="EMBL" id="CAESGF010000030">
    <property type="protein sequence ID" value="CAB4365401.1"/>
    <property type="molecule type" value="Genomic_DNA"/>
</dbReference>
<dbReference type="EMBL" id="CAFBIY010000223">
    <property type="protein sequence ID" value="CAB4853250.1"/>
    <property type="molecule type" value="Genomic_DNA"/>
</dbReference>
<feature type="transmembrane region" description="Helical" evidence="1">
    <location>
        <begin position="149"/>
        <end position="170"/>
    </location>
</feature>
<evidence type="ECO:0000313" key="5">
    <source>
        <dbReference type="EMBL" id="CAB4853250.1"/>
    </source>
</evidence>